<dbReference type="PANTHER" id="PTHR20935:SF0">
    <property type="entry name" value="SERINE_THREONINE-PROTEIN PHOSPHATASE PGAM5, MITOCHONDRIAL"/>
    <property type="match status" value="1"/>
</dbReference>
<dbReference type="Proteomes" id="UP000694257">
    <property type="component" value="Chromosome"/>
</dbReference>
<dbReference type="CDD" id="cd07067">
    <property type="entry name" value="HP_PGM_like"/>
    <property type="match status" value="1"/>
</dbReference>
<protein>
    <submittedName>
        <fullName evidence="2">Histidine phosphatase family protein</fullName>
    </submittedName>
</protein>
<name>A0ABX8RXM8_NOCIO</name>
<dbReference type="InterPro" id="IPR051021">
    <property type="entry name" value="Mito_Ser/Thr_phosphatase"/>
</dbReference>
<dbReference type="EMBL" id="CP078145">
    <property type="protein sequence ID" value="QXN94419.1"/>
    <property type="molecule type" value="Genomic_DNA"/>
</dbReference>
<reference evidence="2 3" key="1">
    <citation type="submission" date="2021-07" db="EMBL/GenBank/DDBJ databases">
        <title>Whole Genome Sequence of Nocardia Iowensis.</title>
        <authorList>
            <person name="Lamm A."/>
            <person name="Collins-Fairclough A.M."/>
            <person name="Bunk B."/>
            <person name="Sproer C."/>
        </authorList>
    </citation>
    <scope>NUCLEOTIDE SEQUENCE [LARGE SCALE GENOMIC DNA]</scope>
    <source>
        <strain evidence="2 3">NRRL 5646</strain>
    </source>
</reference>
<dbReference type="Pfam" id="PF00300">
    <property type="entry name" value="His_Phos_1"/>
    <property type="match status" value="1"/>
</dbReference>
<proteinExistence type="predicted"/>
<gene>
    <name evidence="2" type="ORF">KV110_15970</name>
</gene>
<sequence>MSSVPPQAWQVRLLLVRHGESEHARLGLVAGERGCPGLTPRGRTQARALRQRLIDQQLRVDTLLSSPVPRARETARILRPALHPAGAAVAVDRNLGEPDPGEGDGLTTDQFVARYGTLDPQVAPDRPRCRGGESWNAFLARVRDTTTSLPTRFPDQTVLAVTHAGFIVWFFLGLFAVPPSADRARLDPAFASLTEWEFDETQRNWRLISFNDTAHLQTDTGISSD</sequence>
<evidence type="ECO:0000313" key="3">
    <source>
        <dbReference type="Proteomes" id="UP000694257"/>
    </source>
</evidence>
<evidence type="ECO:0000313" key="2">
    <source>
        <dbReference type="EMBL" id="QXN94419.1"/>
    </source>
</evidence>
<accession>A0ABX8RXM8</accession>
<organism evidence="2 3">
    <name type="scientific">Nocardia iowensis</name>
    <dbReference type="NCBI Taxonomy" id="204891"/>
    <lineage>
        <taxon>Bacteria</taxon>
        <taxon>Bacillati</taxon>
        <taxon>Actinomycetota</taxon>
        <taxon>Actinomycetes</taxon>
        <taxon>Mycobacteriales</taxon>
        <taxon>Nocardiaceae</taxon>
        <taxon>Nocardia</taxon>
    </lineage>
</organism>
<dbReference type="PIRSF" id="PIRSF000709">
    <property type="entry name" value="6PFK_2-Ptase"/>
    <property type="match status" value="1"/>
</dbReference>
<keyword evidence="1" id="KW-0378">Hydrolase</keyword>
<dbReference type="InterPro" id="IPR013078">
    <property type="entry name" value="His_Pase_superF_clade-1"/>
</dbReference>
<dbReference type="PANTHER" id="PTHR20935">
    <property type="entry name" value="PHOSPHOGLYCERATE MUTASE-RELATED"/>
    <property type="match status" value="1"/>
</dbReference>
<evidence type="ECO:0000256" key="1">
    <source>
        <dbReference type="ARBA" id="ARBA00022801"/>
    </source>
</evidence>
<keyword evidence="3" id="KW-1185">Reference proteome</keyword>
<dbReference type="SMART" id="SM00855">
    <property type="entry name" value="PGAM"/>
    <property type="match status" value="1"/>
</dbReference>
<dbReference type="RefSeq" id="WP_218476956.1">
    <property type="nucleotide sequence ID" value="NZ_BAABJN010000015.1"/>
</dbReference>